<dbReference type="AlphaFoldDB" id="A0A8S9KPX1"/>
<dbReference type="EMBL" id="QGKY02000164">
    <property type="protein sequence ID" value="KAF2595366.1"/>
    <property type="molecule type" value="Genomic_DNA"/>
</dbReference>
<protein>
    <recommendedName>
        <fullName evidence="1">Reverse transcriptase zinc-binding domain-containing protein</fullName>
    </recommendedName>
</protein>
<accession>A0A8S9KPX1</accession>
<name>A0A8S9KPX1_BRACR</name>
<feature type="domain" description="Reverse transcriptase zinc-binding" evidence="1">
    <location>
        <begin position="15"/>
        <end position="97"/>
    </location>
</feature>
<dbReference type="Pfam" id="PF13966">
    <property type="entry name" value="zf-RVT"/>
    <property type="match status" value="1"/>
</dbReference>
<proteinExistence type="predicted"/>
<dbReference type="InterPro" id="IPR026960">
    <property type="entry name" value="RVT-Znf"/>
</dbReference>
<sequence length="198" mass="23737">MVMWRHAENDYKSCFSSSKTWEQIRNRKATVFWSKTVWFSQAVLRFSFIVWLAVRNRLSTGERMRAWGVQQSCVLCGEIDETRDHEFFACPYSFTVWERVANRLSGARTDPDWATTLQFVSVNSLQLMDKILLKMAFQSCIYHLWKERNERRHHTGFRTVDQLYRIIDKAMRNRITSLRYKTDHKLTGLMCRWFEISA</sequence>
<comment type="caution">
    <text evidence="2">The sequence shown here is derived from an EMBL/GenBank/DDBJ whole genome shotgun (WGS) entry which is preliminary data.</text>
</comment>
<dbReference type="PANTHER" id="PTHR33116:SF84">
    <property type="entry name" value="RNA-DIRECTED DNA POLYMERASE"/>
    <property type="match status" value="1"/>
</dbReference>
<reference evidence="2" key="1">
    <citation type="submission" date="2019-12" db="EMBL/GenBank/DDBJ databases">
        <title>Genome sequencing and annotation of Brassica cretica.</title>
        <authorList>
            <person name="Studholme D.J."/>
            <person name="Sarris P.F."/>
        </authorList>
    </citation>
    <scope>NUCLEOTIDE SEQUENCE</scope>
    <source>
        <strain evidence="2">PFS-102/07</strain>
        <tissue evidence="2">Leaf</tissue>
    </source>
</reference>
<dbReference type="PANTHER" id="PTHR33116">
    <property type="entry name" value="REVERSE TRANSCRIPTASE ZINC-BINDING DOMAIN-CONTAINING PROTEIN-RELATED-RELATED"/>
    <property type="match status" value="1"/>
</dbReference>
<gene>
    <name evidence="2" type="ORF">F2Q70_00044025</name>
</gene>
<evidence type="ECO:0000259" key="1">
    <source>
        <dbReference type="Pfam" id="PF13966"/>
    </source>
</evidence>
<organism evidence="2">
    <name type="scientific">Brassica cretica</name>
    <name type="common">Mustard</name>
    <dbReference type="NCBI Taxonomy" id="69181"/>
    <lineage>
        <taxon>Eukaryota</taxon>
        <taxon>Viridiplantae</taxon>
        <taxon>Streptophyta</taxon>
        <taxon>Embryophyta</taxon>
        <taxon>Tracheophyta</taxon>
        <taxon>Spermatophyta</taxon>
        <taxon>Magnoliopsida</taxon>
        <taxon>eudicotyledons</taxon>
        <taxon>Gunneridae</taxon>
        <taxon>Pentapetalae</taxon>
        <taxon>rosids</taxon>
        <taxon>malvids</taxon>
        <taxon>Brassicales</taxon>
        <taxon>Brassicaceae</taxon>
        <taxon>Brassiceae</taxon>
        <taxon>Brassica</taxon>
    </lineage>
</organism>
<evidence type="ECO:0000313" key="2">
    <source>
        <dbReference type="EMBL" id="KAF2595366.1"/>
    </source>
</evidence>